<dbReference type="RefSeq" id="WP_129197456.1">
    <property type="nucleotide sequence ID" value="NZ_CP032487.1"/>
</dbReference>
<dbReference type="PANTHER" id="PTHR23028">
    <property type="entry name" value="ACETYLTRANSFERASE"/>
    <property type="match status" value="1"/>
</dbReference>
<dbReference type="EMBL" id="CP032487">
    <property type="protein sequence ID" value="QAX79633.1"/>
    <property type="molecule type" value="Genomic_DNA"/>
</dbReference>
<dbReference type="InterPro" id="IPR002656">
    <property type="entry name" value="Acyl_transf_3_dom"/>
</dbReference>
<dbReference type="InterPro" id="IPR050879">
    <property type="entry name" value="Acyltransferase_3"/>
</dbReference>
<dbReference type="GO" id="GO:0016746">
    <property type="term" value="F:acyltransferase activity"/>
    <property type="evidence" value="ECO:0007669"/>
    <property type="project" value="UniProtKB-KW"/>
</dbReference>
<keyword evidence="3" id="KW-0808">Transferase</keyword>
<feature type="transmembrane region" description="Helical" evidence="1">
    <location>
        <begin position="303"/>
        <end position="327"/>
    </location>
</feature>
<keyword evidence="1" id="KW-0472">Membrane</keyword>
<evidence type="ECO:0000313" key="4">
    <source>
        <dbReference type="Proteomes" id="UP000288804"/>
    </source>
</evidence>
<keyword evidence="3" id="KW-0012">Acyltransferase</keyword>
<feature type="transmembrane region" description="Helical" evidence="1">
    <location>
        <begin position="37"/>
        <end position="66"/>
    </location>
</feature>
<feature type="transmembrane region" description="Helical" evidence="1">
    <location>
        <begin position="12"/>
        <end position="31"/>
    </location>
</feature>
<evidence type="ECO:0000313" key="3">
    <source>
        <dbReference type="EMBL" id="QAX79633.1"/>
    </source>
</evidence>
<feature type="transmembrane region" description="Helical" evidence="1">
    <location>
        <begin position="161"/>
        <end position="182"/>
    </location>
</feature>
<feature type="transmembrane region" description="Helical" evidence="1">
    <location>
        <begin position="188"/>
        <end position="209"/>
    </location>
</feature>
<keyword evidence="4" id="KW-1185">Reference proteome</keyword>
<sequence length="347" mass="38803">MNKITSLDGLRGLAALLVLIDHAFLAALDLSGNDQGIVFYILSFIGSFAIGVFFILSGFVIFASIGKDTTASFLAKRAFRLYPVIVVSTIITYIIQIKYGKFVFDAESLKNLILNMSLFGGALIYNESLVLQIVWTLSIEVQFYIIAAMILSVTRGNVDKYIYYIIAFLMVAFIAISIHVLKMQDSPFKVYIGVGSSILPFMFVGTSICMLKKKAINKMQFTGLILLIILAISYAPYPIYFSLDKGLPSFILAVIVFCLCLDYKQMSNIMSKKPMLFLGRISYPLYAIHMSVLIFAYYSRDVIGGSGVFIEIVILSLIMAYIIHVTVESPIHAWSKRKVKNKYLLKS</sequence>
<feature type="transmembrane region" description="Helical" evidence="1">
    <location>
        <begin position="246"/>
        <end position="263"/>
    </location>
</feature>
<dbReference type="PANTHER" id="PTHR23028:SF53">
    <property type="entry name" value="ACYL_TRANSF_3 DOMAIN-CONTAINING PROTEIN"/>
    <property type="match status" value="1"/>
</dbReference>
<feature type="transmembrane region" description="Helical" evidence="1">
    <location>
        <begin position="78"/>
        <end position="95"/>
    </location>
</feature>
<name>A0ABX5R2Q8_9GAMM</name>
<feature type="transmembrane region" description="Helical" evidence="1">
    <location>
        <begin position="133"/>
        <end position="154"/>
    </location>
</feature>
<accession>A0ABX5R2Q8</accession>
<feature type="transmembrane region" description="Helical" evidence="1">
    <location>
        <begin position="275"/>
        <end position="297"/>
    </location>
</feature>
<dbReference type="Proteomes" id="UP000288804">
    <property type="component" value="Chromosome"/>
</dbReference>
<feature type="domain" description="Acyltransferase 3" evidence="2">
    <location>
        <begin position="5"/>
        <end position="323"/>
    </location>
</feature>
<evidence type="ECO:0000259" key="2">
    <source>
        <dbReference type="Pfam" id="PF01757"/>
    </source>
</evidence>
<organism evidence="3 4">
    <name type="scientific">Yersinia hibernica</name>
    <dbReference type="NCBI Taxonomy" id="2339259"/>
    <lineage>
        <taxon>Bacteria</taxon>
        <taxon>Pseudomonadati</taxon>
        <taxon>Pseudomonadota</taxon>
        <taxon>Gammaproteobacteria</taxon>
        <taxon>Enterobacterales</taxon>
        <taxon>Yersiniaceae</taxon>
        <taxon>Yersinia</taxon>
    </lineage>
</organism>
<proteinExistence type="predicted"/>
<keyword evidence="1" id="KW-1133">Transmembrane helix</keyword>
<evidence type="ECO:0000256" key="1">
    <source>
        <dbReference type="SAM" id="Phobius"/>
    </source>
</evidence>
<feature type="transmembrane region" description="Helical" evidence="1">
    <location>
        <begin position="221"/>
        <end position="240"/>
    </location>
</feature>
<keyword evidence="1" id="KW-0812">Transmembrane</keyword>
<reference evidence="4" key="1">
    <citation type="submission" date="2018-09" db="EMBL/GenBank/DDBJ databases">
        <title>Yersinia hibernicus sp. nov.</title>
        <authorList>
            <person name="Nguyen S.V."/>
            <person name="Mundanda D.M."/>
            <person name="Anes J."/>
            <person name="Fanning S."/>
        </authorList>
    </citation>
    <scope>NUCLEOTIDE SEQUENCE [LARGE SCALE GENOMIC DNA]</scope>
    <source>
        <strain evidence="4">CFS1934</strain>
    </source>
</reference>
<gene>
    <name evidence="3" type="ORF">D5F51_14320</name>
</gene>
<protein>
    <submittedName>
        <fullName evidence="3">Acyltransferase</fullName>
    </submittedName>
</protein>
<dbReference type="Pfam" id="PF01757">
    <property type="entry name" value="Acyl_transf_3"/>
    <property type="match status" value="1"/>
</dbReference>